<feature type="compositionally biased region" description="Polar residues" evidence="1">
    <location>
        <begin position="1"/>
        <end position="11"/>
    </location>
</feature>
<feature type="region of interest" description="Disordered" evidence="1">
    <location>
        <begin position="1"/>
        <end position="22"/>
    </location>
</feature>
<protein>
    <submittedName>
        <fullName evidence="2">Uncharacterized protein</fullName>
    </submittedName>
</protein>
<name>A0A8S5VUG6_9CAUD</name>
<proteinExistence type="predicted"/>
<evidence type="ECO:0000313" key="2">
    <source>
        <dbReference type="EMBL" id="DAG98004.1"/>
    </source>
</evidence>
<reference evidence="2" key="1">
    <citation type="journal article" date="2021" name="Proc. Natl. Acad. Sci. U.S.A.">
        <title>A Catalog of Tens of Thousands of Viruses from Human Metagenomes Reveals Hidden Associations with Chronic Diseases.</title>
        <authorList>
            <person name="Tisza M.J."/>
            <person name="Buck C.B."/>
        </authorList>
    </citation>
    <scope>NUCLEOTIDE SEQUENCE</scope>
    <source>
        <strain evidence="2">CtASH1</strain>
    </source>
</reference>
<organism evidence="2">
    <name type="scientific">Ackermannviridae sp</name>
    <dbReference type="NCBI Taxonomy" id="2831612"/>
    <lineage>
        <taxon>Viruses</taxon>
        <taxon>Duplodnaviria</taxon>
        <taxon>Heunggongvirae</taxon>
        <taxon>Uroviricota</taxon>
        <taxon>Caudoviricetes</taxon>
        <taxon>Pantevenvirales</taxon>
        <taxon>Ackermannviridae</taxon>
    </lineage>
</organism>
<dbReference type="EMBL" id="BK035393">
    <property type="protein sequence ID" value="DAG98004.1"/>
    <property type="molecule type" value="Genomic_DNA"/>
</dbReference>
<evidence type="ECO:0000256" key="1">
    <source>
        <dbReference type="SAM" id="MobiDB-lite"/>
    </source>
</evidence>
<sequence>MDKTTTNNVSSKAKIEDEQQEEDVLFIPQSKTGGNMYKENSCGTSFSADQDYQDQFLDDIYNPDEYRTRQNFCEKFYSSLQSIINKHKRFSYVRSFDMNHVRCGDNVCHLDKTSPFMINFVLHNGDVVVSDDYCTFSREDKSHLKPYEKLMNSFFKNDRSDLYDVVYRKMVDFDFDHKLYFCIYCEYFKITDHEAFFDSLPKFHQDNIERMYRRRR</sequence>
<accession>A0A8S5VUG6</accession>